<protein>
    <submittedName>
        <fullName evidence="10">ABC transporter permease subunit</fullName>
    </submittedName>
</protein>
<dbReference type="Proteomes" id="UP000824261">
    <property type="component" value="Unassembled WGS sequence"/>
</dbReference>
<keyword evidence="4 7" id="KW-0812">Transmembrane</keyword>
<sequence length="656" mass="69069">MAAVSIIVFLLVDASPVDPVQANVGQAAYVNMSEAKRAQLAAYWGADTPVWERYAAWASSLLQGDWGTSLRYNAPVLDVIAVRATNSLALMGIAWVASGLIGFALGVAAAVFRGRAIDRAVKGYCYLLASVPTFWLGLMFLMVFAVFLKWFPIGFSVPIGMSAADVTLADAASHLALPAAVLSLTGVANIALHTREKAIDVLEGTCMRFARARGLGIGAAMRRHGLRNLAMPAITLQFASISEIFGGSVLVEQVFSYPGLGQAAVTAGLGSDVELLAGIALFSAALVFAGNLIANVLYSVVDPRLHSGRGRGRRFAVLRMPKRAGRPDSRARSKGSSVTHGGERAADANDSRQQTEPVLRESRVGVSHAHAACVSTVLHRPPRQRAANRRLTLAAFIATAGVLAAVVATGLVLADAAAVTDFAQKSLAPCAAHPFGTDWMGRDMLARTLAGLSTSVLVGLLAAGCSALIALVLGTVAALGGKRADAVVTWIIDLVMGVPHIVLLVLISFALGRGFFGVVVGVALTHWPSLARVVRAEVLQCKEAGYVKTARKLGAGRVRIALRHVFPFVLPQFIVGAILLFPHAILHEASITFLGFGLPPEQPAIGIILSEAMGYLSAGMWWLAVFPGVTLVLVVLLFDVAGSSLRKLVDPHRAQE</sequence>
<feature type="transmembrane region" description="Helical" evidence="7">
    <location>
        <begin position="619"/>
        <end position="638"/>
    </location>
</feature>
<dbReference type="PROSITE" id="PS50928">
    <property type="entry name" value="ABC_TM1"/>
    <property type="match status" value="2"/>
</dbReference>
<feature type="transmembrane region" description="Helical" evidence="7">
    <location>
        <begin position="487"/>
        <end position="509"/>
    </location>
</feature>
<feature type="transmembrane region" description="Helical" evidence="7">
    <location>
        <begin position="391"/>
        <end position="414"/>
    </location>
</feature>
<dbReference type="InterPro" id="IPR000515">
    <property type="entry name" value="MetI-like"/>
</dbReference>
<feature type="domain" description="ABC transmembrane type-1" evidence="9">
    <location>
        <begin position="452"/>
        <end position="642"/>
    </location>
</feature>
<feature type="transmembrane region" description="Helical" evidence="7">
    <location>
        <begin position="229"/>
        <end position="255"/>
    </location>
</feature>
<feature type="domain" description="ABC transmembrane type-1" evidence="9">
    <location>
        <begin position="84"/>
        <end position="298"/>
    </location>
</feature>
<reference evidence="10" key="1">
    <citation type="submission" date="2020-10" db="EMBL/GenBank/DDBJ databases">
        <authorList>
            <person name="Gilroy R."/>
        </authorList>
    </citation>
    <scope>NUCLEOTIDE SEQUENCE</scope>
    <source>
        <strain evidence="10">ChiGjej1B1-2707</strain>
    </source>
</reference>
<organism evidence="10 11">
    <name type="scientific">Candidatus Aveggerthella stercoripullorum</name>
    <dbReference type="NCBI Taxonomy" id="2840688"/>
    <lineage>
        <taxon>Bacteria</taxon>
        <taxon>Bacillati</taxon>
        <taxon>Actinomycetota</taxon>
        <taxon>Coriobacteriia</taxon>
        <taxon>Eggerthellales</taxon>
        <taxon>Eggerthellaceae</taxon>
        <taxon>Eggerthellaceae incertae sedis</taxon>
        <taxon>Candidatus Aveggerthella</taxon>
    </lineage>
</organism>
<evidence type="ECO:0000256" key="6">
    <source>
        <dbReference type="ARBA" id="ARBA00023136"/>
    </source>
</evidence>
<feature type="region of interest" description="Disordered" evidence="8">
    <location>
        <begin position="316"/>
        <end position="364"/>
    </location>
</feature>
<keyword evidence="3" id="KW-1003">Cell membrane</keyword>
<feature type="transmembrane region" description="Helical" evidence="7">
    <location>
        <begin position="275"/>
        <end position="301"/>
    </location>
</feature>
<dbReference type="AlphaFoldDB" id="A0A9D1D445"/>
<reference evidence="10" key="2">
    <citation type="journal article" date="2021" name="PeerJ">
        <title>Extensive microbial diversity within the chicken gut microbiome revealed by metagenomics and culture.</title>
        <authorList>
            <person name="Gilroy R."/>
            <person name="Ravi A."/>
            <person name="Getino M."/>
            <person name="Pursley I."/>
            <person name="Horton D.L."/>
            <person name="Alikhan N.F."/>
            <person name="Baker D."/>
            <person name="Gharbi K."/>
            <person name="Hall N."/>
            <person name="Watson M."/>
            <person name="Adriaenssens E.M."/>
            <person name="Foster-Nyarko E."/>
            <person name="Jarju S."/>
            <person name="Secka A."/>
            <person name="Antonio M."/>
            <person name="Oren A."/>
            <person name="Chaudhuri R.R."/>
            <person name="La Ragione R."/>
            <person name="Hildebrand F."/>
            <person name="Pallen M.J."/>
        </authorList>
    </citation>
    <scope>NUCLEOTIDE SEQUENCE</scope>
    <source>
        <strain evidence="10">ChiGjej1B1-2707</strain>
    </source>
</reference>
<keyword evidence="6 7" id="KW-0472">Membrane</keyword>
<comment type="subcellular location">
    <subcellularLocation>
        <location evidence="1 7">Cell membrane</location>
        <topology evidence="1 7">Multi-pass membrane protein</topology>
    </subcellularLocation>
</comment>
<evidence type="ECO:0000256" key="2">
    <source>
        <dbReference type="ARBA" id="ARBA00022448"/>
    </source>
</evidence>
<feature type="transmembrane region" description="Helical" evidence="7">
    <location>
        <begin position="456"/>
        <end position="480"/>
    </location>
</feature>
<dbReference type="PANTHER" id="PTHR30465">
    <property type="entry name" value="INNER MEMBRANE ABC TRANSPORTER"/>
    <property type="match status" value="1"/>
</dbReference>
<proteinExistence type="inferred from homology"/>
<evidence type="ECO:0000256" key="1">
    <source>
        <dbReference type="ARBA" id="ARBA00004651"/>
    </source>
</evidence>
<name>A0A9D1D445_9ACTN</name>
<feature type="transmembrane region" description="Helical" evidence="7">
    <location>
        <begin position="124"/>
        <end position="151"/>
    </location>
</feature>
<dbReference type="SUPFAM" id="SSF161098">
    <property type="entry name" value="MetI-like"/>
    <property type="match status" value="2"/>
</dbReference>
<feature type="transmembrane region" description="Helical" evidence="7">
    <location>
        <begin position="171"/>
        <end position="192"/>
    </location>
</feature>
<dbReference type="Pfam" id="PF00528">
    <property type="entry name" value="BPD_transp_1"/>
    <property type="match status" value="2"/>
</dbReference>
<evidence type="ECO:0000256" key="7">
    <source>
        <dbReference type="RuleBase" id="RU363032"/>
    </source>
</evidence>
<dbReference type="Gene3D" id="1.10.3720.10">
    <property type="entry name" value="MetI-like"/>
    <property type="match status" value="2"/>
</dbReference>
<dbReference type="GO" id="GO:0005886">
    <property type="term" value="C:plasma membrane"/>
    <property type="evidence" value="ECO:0007669"/>
    <property type="project" value="UniProtKB-SubCell"/>
</dbReference>
<evidence type="ECO:0000313" key="10">
    <source>
        <dbReference type="EMBL" id="HIR01157.1"/>
    </source>
</evidence>
<comment type="similarity">
    <text evidence="7">Belongs to the binding-protein-dependent transport system permease family.</text>
</comment>
<keyword evidence="5 7" id="KW-1133">Transmembrane helix</keyword>
<accession>A0A9D1D445</accession>
<evidence type="ECO:0000256" key="5">
    <source>
        <dbReference type="ARBA" id="ARBA00022989"/>
    </source>
</evidence>
<evidence type="ECO:0000256" key="8">
    <source>
        <dbReference type="SAM" id="MobiDB-lite"/>
    </source>
</evidence>
<dbReference type="GO" id="GO:0055085">
    <property type="term" value="P:transmembrane transport"/>
    <property type="evidence" value="ECO:0007669"/>
    <property type="project" value="InterPro"/>
</dbReference>
<evidence type="ECO:0000259" key="9">
    <source>
        <dbReference type="PROSITE" id="PS50928"/>
    </source>
</evidence>
<dbReference type="EMBL" id="DVGB01000033">
    <property type="protein sequence ID" value="HIR01157.1"/>
    <property type="molecule type" value="Genomic_DNA"/>
</dbReference>
<evidence type="ECO:0000256" key="3">
    <source>
        <dbReference type="ARBA" id="ARBA00022475"/>
    </source>
</evidence>
<gene>
    <name evidence="10" type="ORF">IAA69_02700</name>
</gene>
<dbReference type="InterPro" id="IPR035906">
    <property type="entry name" value="MetI-like_sf"/>
</dbReference>
<feature type="compositionally biased region" description="Basic and acidic residues" evidence="8">
    <location>
        <begin position="341"/>
        <end position="350"/>
    </location>
</feature>
<feature type="transmembrane region" description="Helical" evidence="7">
    <location>
        <begin position="515"/>
        <end position="534"/>
    </location>
</feature>
<dbReference type="CDD" id="cd06261">
    <property type="entry name" value="TM_PBP2"/>
    <property type="match status" value="2"/>
</dbReference>
<feature type="transmembrane region" description="Helical" evidence="7">
    <location>
        <begin position="88"/>
        <end position="112"/>
    </location>
</feature>
<dbReference type="PANTHER" id="PTHR30465:SF0">
    <property type="entry name" value="OLIGOPEPTIDE TRANSPORT SYSTEM PERMEASE PROTEIN APPB"/>
    <property type="match status" value="1"/>
</dbReference>
<comment type="caution">
    <text evidence="10">The sequence shown here is derived from an EMBL/GenBank/DDBJ whole genome shotgun (WGS) entry which is preliminary data.</text>
</comment>
<evidence type="ECO:0000313" key="11">
    <source>
        <dbReference type="Proteomes" id="UP000824261"/>
    </source>
</evidence>
<keyword evidence="2 7" id="KW-0813">Transport</keyword>
<feature type="transmembrane region" description="Helical" evidence="7">
    <location>
        <begin position="565"/>
        <end position="586"/>
    </location>
</feature>
<evidence type="ECO:0000256" key="4">
    <source>
        <dbReference type="ARBA" id="ARBA00022692"/>
    </source>
</evidence>